<gene>
    <name evidence="1" type="ORF">GCM10011415_13060</name>
</gene>
<dbReference type="EMBL" id="BMJV01000002">
    <property type="protein sequence ID" value="GGG67440.1"/>
    <property type="molecule type" value="Genomic_DNA"/>
</dbReference>
<evidence type="ECO:0008006" key="3">
    <source>
        <dbReference type="Google" id="ProtNLM"/>
    </source>
</evidence>
<evidence type="ECO:0000313" key="1">
    <source>
        <dbReference type="EMBL" id="GGG67440.1"/>
    </source>
</evidence>
<dbReference type="Gene3D" id="1.20.200.10">
    <property type="entry name" value="Fumarase/aspartase (Central domain)"/>
    <property type="match status" value="1"/>
</dbReference>
<dbReference type="Proteomes" id="UP000617145">
    <property type="component" value="Unassembled WGS sequence"/>
</dbReference>
<name>A0A8J3EFY5_9RHOB</name>
<reference evidence="1" key="1">
    <citation type="journal article" date="2014" name="Int. J. Syst. Evol. Microbiol.">
        <title>Complete genome sequence of Corynebacterium casei LMG S-19264T (=DSM 44701T), isolated from a smear-ripened cheese.</title>
        <authorList>
            <consortium name="US DOE Joint Genome Institute (JGI-PGF)"/>
            <person name="Walter F."/>
            <person name="Albersmeier A."/>
            <person name="Kalinowski J."/>
            <person name="Ruckert C."/>
        </authorList>
    </citation>
    <scope>NUCLEOTIDE SEQUENCE</scope>
    <source>
        <strain evidence="1">CGMCC 1.15762</strain>
    </source>
</reference>
<dbReference type="InterPro" id="IPR008948">
    <property type="entry name" value="L-Aspartase-like"/>
</dbReference>
<reference evidence="1" key="2">
    <citation type="submission" date="2020-09" db="EMBL/GenBank/DDBJ databases">
        <authorList>
            <person name="Sun Q."/>
            <person name="Zhou Y."/>
        </authorList>
    </citation>
    <scope>NUCLEOTIDE SEQUENCE</scope>
    <source>
        <strain evidence="1">CGMCC 1.15762</strain>
    </source>
</reference>
<keyword evidence="2" id="KW-1185">Reference proteome</keyword>
<dbReference type="SUPFAM" id="SSF48557">
    <property type="entry name" value="L-aspartase-like"/>
    <property type="match status" value="1"/>
</dbReference>
<sequence length="303" mass="31051">MTATPHDSAALHKLFAPGELSRLLSDTAEVRAAMIVLGALAKAQGAAGEIPEVAGKAIHRASMELQIDPGGLALGAAREGTAIPALIDAFKAEMMAPEYAQHLGHGCTSDEIEDTALMLRLRQALSRLGTLMAPLLEQLADAGAEEIACGWRLLALRDELRAIEAEMLCVATGGEELARALNLAPPSGEDGAQAIADWAARLTLALAPLGLGRSAPRAAVLAALGAQASGLLVTLDAAAPATGTPAARHTLRLVMGQALLGAESALIHASALPGSPLRAEPHEAARLREALKTGPATFSQNAK</sequence>
<dbReference type="RefSeq" id="WP_188789418.1">
    <property type="nucleotide sequence ID" value="NZ_BMJV01000002.1"/>
</dbReference>
<comment type="caution">
    <text evidence="1">The sequence shown here is derived from an EMBL/GenBank/DDBJ whole genome shotgun (WGS) entry which is preliminary data.</text>
</comment>
<protein>
    <recommendedName>
        <fullName evidence="3">3-carboxy-cis,cis-muconate cycloisomerase</fullName>
    </recommendedName>
</protein>
<organism evidence="1 2">
    <name type="scientific">Salipiger pallidus</name>
    <dbReference type="NCBI Taxonomy" id="1775170"/>
    <lineage>
        <taxon>Bacteria</taxon>
        <taxon>Pseudomonadati</taxon>
        <taxon>Pseudomonadota</taxon>
        <taxon>Alphaproteobacteria</taxon>
        <taxon>Rhodobacterales</taxon>
        <taxon>Roseobacteraceae</taxon>
        <taxon>Salipiger</taxon>
    </lineage>
</organism>
<evidence type="ECO:0000313" key="2">
    <source>
        <dbReference type="Proteomes" id="UP000617145"/>
    </source>
</evidence>
<dbReference type="GO" id="GO:0003824">
    <property type="term" value="F:catalytic activity"/>
    <property type="evidence" value="ECO:0007669"/>
    <property type="project" value="InterPro"/>
</dbReference>
<accession>A0A8J3EFY5</accession>
<proteinExistence type="predicted"/>
<dbReference type="AlphaFoldDB" id="A0A8J3EFY5"/>